<keyword evidence="2" id="KW-1185">Reference proteome</keyword>
<dbReference type="Proteomes" id="UP000886998">
    <property type="component" value="Unassembled WGS sequence"/>
</dbReference>
<evidence type="ECO:0000313" key="1">
    <source>
        <dbReference type="EMBL" id="GFY39388.1"/>
    </source>
</evidence>
<gene>
    <name evidence="1" type="ORF">TNIN_369031</name>
</gene>
<sequence>MCSGKSSVSEQFRQMLYDLVPPSHIKFHLSKMAGSEYSNGICNFCVCLNLTYPMVLIDFSSSLYLAMALTSSKVTGIELLRFLAFLANSIGCLVSMDSNMYRYPLHLTPLYINMNFVCFKSAQRKLIFSIGAIGNKYVWDSLSFLHE</sequence>
<evidence type="ECO:0000313" key="2">
    <source>
        <dbReference type="Proteomes" id="UP000886998"/>
    </source>
</evidence>
<organism evidence="1 2">
    <name type="scientific">Trichonephila inaurata madagascariensis</name>
    <dbReference type="NCBI Taxonomy" id="2747483"/>
    <lineage>
        <taxon>Eukaryota</taxon>
        <taxon>Metazoa</taxon>
        <taxon>Ecdysozoa</taxon>
        <taxon>Arthropoda</taxon>
        <taxon>Chelicerata</taxon>
        <taxon>Arachnida</taxon>
        <taxon>Araneae</taxon>
        <taxon>Araneomorphae</taxon>
        <taxon>Entelegynae</taxon>
        <taxon>Araneoidea</taxon>
        <taxon>Nephilidae</taxon>
        <taxon>Trichonephila</taxon>
        <taxon>Trichonephila inaurata</taxon>
    </lineage>
</organism>
<protein>
    <submittedName>
        <fullName evidence="1">Uncharacterized protein</fullName>
    </submittedName>
</protein>
<proteinExistence type="predicted"/>
<reference evidence="1" key="1">
    <citation type="submission" date="2020-08" db="EMBL/GenBank/DDBJ databases">
        <title>Multicomponent nature underlies the extraordinary mechanical properties of spider dragline silk.</title>
        <authorList>
            <person name="Kono N."/>
            <person name="Nakamura H."/>
            <person name="Mori M."/>
            <person name="Yoshida Y."/>
            <person name="Ohtoshi R."/>
            <person name="Malay A.D."/>
            <person name="Moran D.A.P."/>
            <person name="Tomita M."/>
            <person name="Numata K."/>
            <person name="Arakawa K."/>
        </authorList>
    </citation>
    <scope>NUCLEOTIDE SEQUENCE</scope>
</reference>
<name>A0A8X6WQA1_9ARAC</name>
<comment type="caution">
    <text evidence="1">The sequence shown here is derived from an EMBL/GenBank/DDBJ whole genome shotgun (WGS) entry which is preliminary data.</text>
</comment>
<accession>A0A8X6WQA1</accession>
<dbReference type="EMBL" id="BMAV01001359">
    <property type="protein sequence ID" value="GFY39388.1"/>
    <property type="molecule type" value="Genomic_DNA"/>
</dbReference>
<dbReference type="AlphaFoldDB" id="A0A8X6WQA1"/>